<organism evidence="11 12">
    <name type="scientific">Nannocystis punicea</name>
    <dbReference type="NCBI Taxonomy" id="2995304"/>
    <lineage>
        <taxon>Bacteria</taxon>
        <taxon>Pseudomonadati</taxon>
        <taxon>Myxococcota</taxon>
        <taxon>Polyangia</taxon>
        <taxon>Nannocystales</taxon>
        <taxon>Nannocystaceae</taxon>
        <taxon>Nannocystis</taxon>
    </lineage>
</organism>
<keyword evidence="6 10" id="KW-1133">Transmembrane helix</keyword>
<dbReference type="SUPFAM" id="SSF103473">
    <property type="entry name" value="MFS general substrate transporter"/>
    <property type="match status" value="2"/>
</dbReference>
<feature type="region of interest" description="Disordered" evidence="9">
    <location>
        <begin position="347"/>
        <end position="369"/>
    </location>
</feature>
<keyword evidence="5" id="KW-0571">Peptide transport</keyword>
<dbReference type="CDD" id="cd17346">
    <property type="entry name" value="MFS_DtpA_like"/>
    <property type="match status" value="1"/>
</dbReference>
<dbReference type="Pfam" id="PF00854">
    <property type="entry name" value="PTR2"/>
    <property type="match status" value="2"/>
</dbReference>
<dbReference type="PANTHER" id="PTHR23517">
    <property type="entry name" value="RESISTANCE PROTEIN MDTM, PUTATIVE-RELATED-RELATED"/>
    <property type="match status" value="1"/>
</dbReference>
<evidence type="ECO:0000256" key="4">
    <source>
        <dbReference type="ARBA" id="ARBA00022692"/>
    </source>
</evidence>
<feature type="transmembrane region" description="Helical" evidence="10">
    <location>
        <begin position="177"/>
        <end position="197"/>
    </location>
</feature>
<dbReference type="InterPro" id="IPR005279">
    <property type="entry name" value="Dipep/tripep_permease"/>
</dbReference>
<evidence type="ECO:0000256" key="8">
    <source>
        <dbReference type="RuleBase" id="RU003755"/>
    </source>
</evidence>
<evidence type="ECO:0000313" key="11">
    <source>
        <dbReference type="EMBL" id="WAS91512.1"/>
    </source>
</evidence>
<reference evidence="11" key="1">
    <citation type="submission" date="2022-11" db="EMBL/GenBank/DDBJ databases">
        <title>Minimal conservation of predation-associated metabolite biosynthetic gene clusters underscores biosynthetic potential of Myxococcota including descriptions for ten novel species: Archangium lansinium sp. nov., Myxococcus landrumus sp. nov., Nannocystis bai.</title>
        <authorList>
            <person name="Ahearne A."/>
            <person name="Stevens C."/>
            <person name="Dowd S."/>
        </authorList>
    </citation>
    <scope>NUCLEOTIDE SEQUENCE</scope>
    <source>
        <strain evidence="11">Fl3</strain>
    </source>
</reference>
<feature type="transmembrane region" description="Helical" evidence="10">
    <location>
        <begin position="150"/>
        <end position="171"/>
    </location>
</feature>
<dbReference type="InterPro" id="IPR050171">
    <property type="entry name" value="MFS_Transporters"/>
</dbReference>
<feature type="transmembrane region" description="Helical" evidence="10">
    <location>
        <begin position="515"/>
        <end position="541"/>
    </location>
</feature>
<proteinExistence type="inferred from homology"/>
<comment type="similarity">
    <text evidence="8">Belongs to the major facilitator superfamily. Proton-dependent oligopeptide transporter (POT/PTR) (TC 2.A.17) family.</text>
</comment>
<keyword evidence="3" id="KW-1003">Cell membrane</keyword>
<evidence type="ECO:0000313" key="12">
    <source>
        <dbReference type="Proteomes" id="UP001164459"/>
    </source>
</evidence>
<dbReference type="InterPro" id="IPR000109">
    <property type="entry name" value="POT_fam"/>
</dbReference>
<keyword evidence="5" id="KW-0653">Protein transport</keyword>
<keyword evidence="4 8" id="KW-0812">Transmembrane</keyword>
<comment type="subcellular location">
    <subcellularLocation>
        <location evidence="1">Cell membrane</location>
        <topology evidence="1">Multi-pass membrane protein</topology>
    </subcellularLocation>
    <subcellularLocation>
        <location evidence="8">Membrane</location>
        <topology evidence="8">Multi-pass membrane protein</topology>
    </subcellularLocation>
</comment>
<feature type="transmembrane region" description="Helical" evidence="10">
    <location>
        <begin position="481"/>
        <end position="503"/>
    </location>
</feature>
<dbReference type="EMBL" id="CP114040">
    <property type="protein sequence ID" value="WAS91512.1"/>
    <property type="molecule type" value="Genomic_DNA"/>
</dbReference>
<evidence type="ECO:0000256" key="5">
    <source>
        <dbReference type="ARBA" id="ARBA00022856"/>
    </source>
</evidence>
<evidence type="ECO:0000256" key="7">
    <source>
        <dbReference type="ARBA" id="ARBA00023136"/>
    </source>
</evidence>
<name>A0ABY7GX17_9BACT</name>
<protein>
    <submittedName>
        <fullName evidence="11">Peptide MFS transporter</fullName>
    </submittedName>
</protein>
<evidence type="ECO:0000256" key="1">
    <source>
        <dbReference type="ARBA" id="ARBA00004651"/>
    </source>
</evidence>
<feature type="transmembrane region" description="Helical" evidence="10">
    <location>
        <begin position="449"/>
        <end position="469"/>
    </location>
</feature>
<feature type="transmembrane region" description="Helical" evidence="10">
    <location>
        <begin position="285"/>
        <end position="302"/>
    </location>
</feature>
<feature type="transmembrane region" description="Helical" evidence="10">
    <location>
        <begin position="87"/>
        <end position="104"/>
    </location>
</feature>
<feature type="transmembrane region" description="Helical" evidence="10">
    <location>
        <begin position="417"/>
        <end position="437"/>
    </location>
</feature>
<evidence type="ECO:0000256" key="6">
    <source>
        <dbReference type="ARBA" id="ARBA00022989"/>
    </source>
</evidence>
<dbReference type="InterPro" id="IPR018456">
    <property type="entry name" value="PTR2_symporter_CS"/>
</dbReference>
<keyword evidence="2 8" id="KW-0813">Transport</keyword>
<dbReference type="PROSITE" id="PS01022">
    <property type="entry name" value="PTR2_1"/>
    <property type="match status" value="1"/>
</dbReference>
<dbReference type="PANTHER" id="PTHR23517:SF15">
    <property type="entry name" value="PROTON-DEPENDENT OLIGOPEPTIDE FAMILY TRANSPORT PROTEIN"/>
    <property type="match status" value="1"/>
</dbReference>
<feature type="transmembrane region" description="Helical" evidence="10">
    <location>
        <begin position="218"/>
        <end position="239"/>
    </location>
</feature>
<feature type="transmembrane region" description="Helical" evidence="10">
    <location>
        <begin position="59"/>
        <end position="78"/>
    </location>
</feature>
<keyword evidence="12" id="KW-1185">Reference proteome</keyword>
<dbReference type="Gene3D" id="1.20.1250.20">
    <property type="entry name" value="MFS general substrate transporter like domains"/>
    <property type="match status" value="2"/>
</dbReference>
<evidence type="ECO:0000256" key="3">
    <source>
        <dbReference type="ARBA" id="ARBA00022475"/>
    </source>
</evidence>
<sequence>MLFRNHPRGLPVLFFSEMWERFGFYLMLGIFTLYMKAGADAATPAKSGLGLAPQDASDIYGTYIALVYLTPFIGGLLADRVLGYRKAIVIGGVLMGLGYSGLAVSGYGPLFFLSLLLIIVGNGLFKPNISTLVGNLYNNEEYRSFKDAGFNIFYMGINIGGFVCNFVAAYLRNTYGWGYAFLAAGVGMFIGVAWFLAGTKHIVEADVIKPAAPGDQPVGALLGQVFGPAAVFAAAGWFLPPLIGGPGTTVFGTASNDAFLFACLPVTYFYYSLWRRSQGEDRERIGALLPIFGAVIAFWAIFHQNGDALTTWADRYTRREIPEVAVPFAEAVGGVQRVDTGLRMVTITDDHGNPVPGPDGEPRKELGPDPYFDNVPVDRRPPPPPPACAAEDRPAATAAECEQLQTKLVSTELFQSINGFFVILLTPFVVGFFALLRRRRIEPSTPAKISLGLFITALSTLVMVAATFVTHNGHEKGSALWLIGTYGVITLGELCLSPMGLSLVSKLSPARFTALMMGGWFLSTSIGNKLSGILSGLFTLFEHKSGVFLINFVGALVAASTIVLMLPRLRRVMSKYLGE</sequence>
<feature type="transmembrane region" description="Helical" evidence="10">
    <location>
        <begin position="21"/>
        <end position="39"/>
    </location>
</feature>
<gene>
    <name evidence="11" type="ORF">O0S08_35465</name>
</gene>
<dbReference type="Proteomes" id="UP001164459">
    <property type="component" value="Chromosome"/>
</dbReference>
<evidence type="ECO:0000256" key="2">
    <source>
        <dbReference type="ARBA" id="ARBA00022448"/>
    </source>
</evidence>
<feature type="transmembrane region" description="Helical" evidence="10">
    <location>
        <begin position="547"/>
        <end position="566"/>
    </location>
</feature>
<accession>A0ABY7GX17</accession>
<feature type="transmembrane region" description="Helical" evidence="10">
    <location>
        <begin position="251"/>
        <end position="273"/>
    </location>
</feature>
<dbReference type="NCBIfam" id="TIGR00924">
    <property type="entry name" value="yjdL_sub1_fam"/>
    <property type="match status" value="1"/>
</dbReference>
<dbReference type="InterPro" id="IPR036259">
    <property type="entry name" value="MFS_trans_sf"/>
</dbReference>
<evidence type="ECO:0000256" key="10">
    <source>
        <dbReference type="SAM" id="Phobius"/>
    </source>
</evidence>
<dbReference type="RefSeq" id="WP_269033874.1">
    <property type="nucleotide sequence ID" value="NZ_CP114040.1"/>
</dbReference>
<keyword evidence="7 10" id="KW-0472">Membrane</keyword>
<dbReference type="PROSITE" id="PS01023">
    <property type="entry name" value="PTR2_2"/>
    <property type="match status" value="1"/>
</dbReference>
<evidence type="ECO:0000256" key="9">
    <source>
        <dbReference type="SAM" id="MobiDB-lite"/>
    </source>
</evidence>
<feature type="transmembrane region" description="Helical" evidence="10">
    <location>
        <begin position="110"/>
        <end position="129"/>
    </location>
</feature>